<evidence type="ECO:0000259" key="2">
    <source>
        <dbReference type="Pfam" id="PF01345"/>
    </source>
</evidence>
<protein>
    <submittedName>
        <fullName evidence="3">Putative repeat protein (TIGR01451 family)</fullName>
    </submittedName>
</protein>
<dbReference type="InterPro" id="IPR047589">
    <property type="entry name" value="DUF11_rpt"/>
</dbReference>
<feature type="chain" id="PRO_5030744869" evidence="1">
    <location>
        <begin position="22"/>
        <end position="151"/>
    </location>
</feature>
<keyword evidence="4" id="KW-1185">Reference proteome</keyword>
<keyword evidence="1" id="KW-0732">Signal</keyword>
<dbReference type="EMBL" id="JAATJC010000001">
    <property type="protein sequence ID" value="NJC05791.1"/>
    <property type="molecule type" value="Genomic_DNA"/>
</dbReference>
<dbReference type="InterPro" id="IPR001434">
    <property type="entry name" value="OmcB-like_DUF11"/>
</dbReference>
<dbReference type="Pfam" id="PF01345">
    <property type="entry name" value="DUF11"/>
    <property type="match status" value="1"/>
</dbReference>
<feature type="signal peptide" evidence="1">
    <location>
        <begin position="1"/>
        <end position="21"/>
    </location>
</feature>
<name>A0A7X5Y630_9SPHN</name>
<gene>
    <name evidence="3" type="ORF">GGQ97_001584</name>
</gene>
<feature type="domain" description="DUF11" evidence="2">
    <location>
        <begin position="49"/>
        <end position="100"/>
    </location>
</feature>
<dbReference type="RefSeq" id="WP_168068577.1">
    <property type="nucleotide sequence ID" value="NZ_JAATJC010000001.1"/>
</dbReference>
<sequence length="151" mass="15528">MLKKIIISFVASSLLAGAAQAQGVSLTARVLQEKTVAEAGVKRVVLVPAGNVTPGQEVIYDLSYANGGAKPAEQVVLTNPVPATLEYVAGDSALVSVDGGKTFAVLTSLKVANADGTQRPAAPKDVTHVRWNLATIAPGASGHVLFKARLK</sequence>
<dbReference type="AlphaFoldDB" id="A0A7X5Y630"/>
<accession>A0A7X5Y630</accession>
<proteinExistence type="predicted"/>
<dbReference type="NCBIfam" id="TIGR01451">
    <property type="entry name" value="B_ant_repeat"/>
    <property type="match status" value="1"/>
</dbReference>
<evidence type="ECO:0000313" key="4">
    <source>
        <dbReference type="Proteomes" id="UP000558192"/>
    </source>
</evidence>
<organism evidence="3 4">
    <name type="scientific">Sphingomonas kaistensis</name>
    <dbReference type="NCBI Taxonomy" id="298708"/>
    <lineage>
        <taxon>Bacteria</taxon>
        <taxon>Pseudomonadati</taxon>
        <taxon>Pseudomonadota</taxon>
        <taxon>Alphaproteobacteria</taxon>
        <taxon>Sphingomonadales</taxon>
        <taxon>Sphingomonadaceae</taxon>
        <taxon>Sphingomonas</taxon>
    </lineage>
</organism>
<evidence type="ECO:0000313" key="3">
    <source>
        <dbReference type="EMBL" id="NJC05791.1"/>
    </source>
</evidence>
<comment type="caution">
    <text evidence="3">The sequence shown here is derived from an EMBL/GenBank/DDBJ whole genome shotgun (WGS) entry which is preliminary data.</text>
</comment>
<reference evidence="3 4" key="1">
    <citation type="submission" date="2020-03" db="EMBL/GenBank/DDBJ databases">
        <title>Genomic Encyclopedia of Type Strains, Phase IV (KMG-IV): sequencing the most valuable type-strain genomes for metagenomic binning, comparative biology and taxonomic classification.</title>
        <authorList>
            <person name="Goeker M."/>
        </authorList>
    </citation>
    <scope>NUCLEOTIDE SEQUENCE [LARGE SCALE GENOMIC DNA]</scope>
    <source>
        <strain evidence="3 4">DSM 16846</strain>
    </source>
</reference>
<dbReference type="Proteomes" id="UP000558192">
    <property type="component" value="Unassembled WGS sequence"/>
</dbReference>
<evidence type="ECO:0000256" key="1">
    <source>
        <dbReference type="SAM" id="SignalP"/>
    </source>
</evidence>